<feature type="compositionally biased region" description="Low complexity" evidence="1">
    <location>
        <begin position="321"/>
        <end position="330"/>
    </location>
</feature>
<proteinExistence type="predicted"/>
<dbReference type="OrthoDB" id="5401960at2759"/>
<feature type="compositionally biased region" description="Basic and acidic residues" evidence="1">
    <location>
        <begin position="44"/>
        <end position="57"/>
    </location>
</feature>
<dbReference type="EMBL" id="ML977177">
    <property type="protein sequence ID" value="KAF1983212.1"/>
    <property type="molecule type" value="Genomic_DNA"/>
</dbReference>
<feature type="region of interest" description="Disordered" evidence="1">
    <location>
        <begin position="1"/>
        <end position="57"/>
    </location>
</feature>
<feature type="compositionally biased region" description="Basic and acidic residues" evidence="1">
    <location>
        <begin position="1"/>
        <end position="10"/>
    </location>
</feature>
<name>A0A6G1GQX2_9PEZI</name>
<feature type="region of interest" description="Disordered" evidence="1">
    <location>
        <begin position="305"/>
        <end position="362"/>
    </location>
</feature>
<dbReference type="AlphaFoldDB" id="A0A6G1GQX2"/>
<evidence type="ECO:0000256" key="1">
    <source>
        <dbReference type="SAM" id="MobiDB-lite"/>
    </source>
</evidence>
<dbReference type="Proteomes" id="UP000800041">
    <property type="component" value="Unassembled WGS sequence"/>
</dbReference>
<reference evidence="2" key="1">
    <citation type="journal article" date="2020" name="Stud. Mycol.">
        <title>101 Dothideomycetes genomes: a test case for predicting lifestyles and emergence of pathogens.</title>
        <authorList>
            <person name="Haridas S."/>
            <person name="Albert R."/>
            <person name="Binder M."/>
            <person name="Bloem J."/>
            <person name="Labutti K."/>
            <person name="Salamov A."/>
            <person name="Andreopoulos B."/>
            <person name="Baker S."/>
            <person name="Barry K."/>
            <person name="Bills G."/>
            <person name="Bluhm B."/>
            <person name="Cannon C."/>
            <person name="Castanera R."/>
            <person name="Culley D."/>
            <person name="Daum C."/>
            <person name="Ezra D."/>
            <person name="Gonzalez J."/>
            <person name="Henrissat B."/>
            <person name="Kuo A."/>
            <person name="Liang C."/>
            <person name="Lipzen A."/>
            <person name="Lutzoni F."/>
            <person name="Magnuson J."/>
            <person name="Mondo S."/>
            <person name="Nolan M."/>
            <person name="Ohm R."/>
            <person name="Pangilinan J."/>
            <person name="Park H.-J."/>
            <person name="Ramirez L."/>
            <person name="Alfaro M."/>
            <person name="Sun H."/>
            <person name="Tritt A."/>
            <person name="Yoshinaga Y."/>
            <person name="Zwiers L.-H."/>
            <person name="Turgeon B."/>
            <person name="Goodwin S."/>
            <person name="Spatafora J."/>
            <person name="Crous P."/>
            <person name="Grigoriev I."/>
        </authorList>
    </citation>
    <scope>NUCLEOTIDE SEQUENCE</scope>
    <source>
        <strain evidence="2">CBS 113979</strain>
    </source>
</reference>
<organism evidence="2 3">
    <name type="scientific">Aulographum hederae CBS 113979</name>
    <dbReference type="NCBI Taxonomy" id="1176131"/>
    <lineage>
        <taxon>Eukaryota</taxon>
        <taxon>Fungi</taxon>
        <taxon>Dikarya</taxon>
        <taxon>Ascomycota</taxon>
        <taxon>Pezizomycotina</taxon>
        <taxon>Dothideomycetes</taxon>
        <taxon>Pleosporomycetidae</taxon>
        <taxon>Aulographales</taxon>
        <taxon>Aulographaceae</taxon>
    </lineage>
</organism>
<feature type="compositionally biased region" description="Polar residues" evidence="1">
    <location>
        <begin position="331"/>
        <end position="344"/>
    </location>
</feature>
<feature type="compositionally biased region" description="Low complexity" evidence="1">
    <location>
        <begin position="204"/>
        <end position="213"/>
    </location>
</feature>
<gene>
    <name evidence="2" type="ORF">K402DRAFT_456821</name>
</gene>
<feature type="compositionally biased region" description="Polar residues" evidence="1">
    <location>
        <begin position="94"/>
        <end position="113"/>
    </location>
</feature>
<evidence type="ECO:0000313" key="2">
    <source>
        <dbReference type="EMBL" id="KAF1983212.1"/>
    </source>
</evidence>
<feature type="region of interest" description="Disordered" evidence="1">
    <location>
        <begin position="133"/>
        <end position="213"/>
    </location>
</feature>
<feature type="compositionally biased region" description="Low complexity" evidence="1">
    <location>
        <begin position="141"/>
        <end position="152"/>
    </location>
</feature>
<feature type="region of interest" description="Disordered" evidence="1">
    <location>
        <begin position="79"/>
        <end position="113"/>
    </location>
</feature>
<evidence type="ECO:0000313" key="3">
    <source>
        <dbReference type="Proteomes" id="UP000800041"/>
    </source>
</evidence>
<protein>
    <submittedName>
        <fullName evidence="2">Uncharacterized protein</fullName>
    </submittedName>
</protein>
<keyword evidence="3" id="KW-1185">Reference proteome</keyword>
<accession>A0A6G1GQX2</accession>
<feature type="compositionally biased region" description="Polar residues" evidence="1">
    <location>
        <begin position="351"/>
        <end position="362"/>
    </location>
</feature>
<sequence length="518" mass="57075">MKDDREEPSLKVDNSYDNTFDDLLFSSTDQGGGSQQDGGAAPEEDAKPQEQHQHESFDAIFKIDNDDFRELDDSMAAAVPSLRSPIPSVEPANLNLSHTPEQQPQAPFNYSTPSTPFPFEPAYADLSPRTALLSHDEPSHSHSAIPSSAAIPSPSPHPYPRRSFSQPPLGSGDNDVTFVRPSAQGPLQIGSKLPPRQMHEQQHQHQQQMHHPQQQQQQHLMQHQMQQRMHARGLYRHQPYQDPRMAMGMAGQMRGRRGGTPTSVPMGGGGGGGNGYGIQRQEQGQIIRAPGGGVVRAGPGMGVGVGMGSGVQMQRNSPYPQQQQQQQQQQAPNTYAPTLSQTSLPQPPSHPRTTLTPETFDQSPAELYRFSKRSEESTLSIGMLSFADRLLKECGEMREFVLRGFAGGEEGGGGGGQGGEVERIRLERRNANSLLTELDERFHNLPFADGQGDCDDSVAHPDIPQVGQAVKDMDHQAIERLLDAYQISFQPQMFLHEKKLLYLRFVGAGRVLMHRVVD</sequence>